<keyword evidence="1" id="KW-0812">Transmembrane</keyword>
<keyword evidence="1" id="KW-0472">Membrane</keyword>
<gene>
    <name evidence="2" type="ORF">MANES_03G049600</name>
</gene>
<keyword evidence="1" id="KW-1133">Transmembrane helix</keyword>
<accession>A0A2C9W4P7</accession>
<evidence type="ECO:0000313" key="2">
    <source>
        <dbReference type="EMBL" id="OAY54118.1"/>
    </source>
</evidence>
<proteinExistence type="predicted"/>
<sequence>MYSFGRGLAVVSLATFNCRCLRVCIRFWFGFIFRLSFLQAGGLLLRSDDDVGAEAVRMGFCVLGGLCMLLAVDS</sequence>
<protein>
    <submittedName>
        <fullName evidence="2">Uncharacterized protein</fullName>
    </submittedName>
</protein>
<reference evidence="2" key="1">
    <citation type="submission" date="2016-02" db="EMBL/GenBank/DDBJ databases">
        <title>WGS assembly of Manihot esculenta.</title>
        <authorList>
            <person name="Bredeson J.V."/>
            <person name="Prochnik S.E."/>
            <person name="Lyons J.B."/>
            <person name="Schmutz J."/>
            <person name="Grimwood J."/>
            <person name="Vrebalov J."/>
            <person name="Bart R.S."/>
            <person name="Amuge T."/>
            <person name="Ferguson M.E."/>
            <person name="Green R."/>
            <person name="Putnam N."/>
            <person name="Stites J."/>
            <person name="Rounsley S."/>
            <person name="Rokhsar D.S."/>
        </authorList>
    </citation>
    <scope>NUCLEOTIDE SEQUENCE [LARGE SCALE GENOMIC DNA]</scope>
    <source>
        <tissue evidence="2">Leaf</tissue>
    </source>
</reference>
<feature type="transmembrane region" description="Helical" evidence="1">
    <location>
        <begin position="55"/>
        <end position="72"/>
    </location>
</feature>
<evidence type="ECO:0000256" key="1">
    <source>
        <dbReference type="SAM" id="Phobius"/>
    </source>
</evidence>
<organism evidence="2">
    <name type="scientific">Manihot esculenta</name>
    <name type="common">Cassava</name>
    <name type="synonym">Jatropha manihot</name>
    <dbReference type="NCBI Taxonomy" id="3983"/>
    <lineage>
        <taxon>Eukaryota</taxon>
        <taxon>Viridiplantae</taxon>
        <taxon>Streptophyta</taxon>
        <taxon>Embryophyta</taxon>
        <taxon>Tracheophyta</taxon>
        <taxon>Spermatophyta</taxon>
        <taxon>Magnoliopsida</taxon>
        <taxon>eudicotyledons</taxon>
        <taxon>Gunneridae</taxon>
        <taxon>Pentapetalae</taxon>
        <taxon>rosids</taxon>
        <taxon>fabids</taxon>
        <taxon>Malpighiales</taxon>
        <taxon>Euphorbiaceae</taxon>
        <taxon>Crotonoideae</taxon>
        <taxon>Manihoteae</taxon>
        <taxon>Manihot</taxon>
    </lineage>
</organism>
<dbReference type="AlphaFoldDB" id="A0A2C9W4P7"/>
<dbReference type="EMBL" id="CM004389">
    <property type="protein sequence ID" value="OAY54118.1"/>
    <property type="molecule type" value="Genomic_DNA"/>
</dbReference>
<name>A0A2C9W4P7_MANES</name>